<feature type="chain" id="PRO_5022198896" description="Lipoprotein" evidence="1">
    <location>
        <begin position="23"/>
        <end position="71"/>
    </location>
</feature>
<proteinExistence type="predicted"/>
<evidence type="ECO:0000313" key="3">
    <source>
        <dbReference type="Proteomes" id="UP000315369"/>
    </source>
</evidence>
<reference evidence="2 3" key="1">
    <citation type="submission" date="2019-06" db="EMBL/GenBank/DDBJ databases">
        <authorList>
            <person name="Livingstone P."/>
            <person name="Whitworth D."/>
        </authorList>
    </citation>
    <scope>NUCLEOTIDE SEQUENCE [LARGE SCALE GENOMIC DNA]</scope>
    <source>
        <strain evidence="2 3">AM401</strain>
    </source>
</reference>
<dbReference type="AlphaFoldDB" id="A0A540WMU3"/>
<gene>
    <name evidence="2" type="ORF">FJV41_39885</name>
</gene>
<feature type="signal peptide" evidence="1">
    <location>
        <begin position="1"/>
        <end position="22"/>
    </location>
</feature>
<sequence>MRCDSWAGVMATALLAASPTHAQMEPQAVSPLACLLTASHGALRIHFEINRCYFSESGTVNLVLTPFVAKI</sequence>
<evidence type="ECO:0000256" key="1">
    <source>
        <dbReference type="SAM" id="SignalP"/>
    </source>
</evidence>
<name>A0A540WMU3_9BACT</name>
<protein>
    <recommendedName>
        <fullName evidence="4">Lipoprotein</fullName>
    </recommendedName>
</protein>
<dbReference type="EMBL" id="VIFM01000261">
    <property type="protein sequence ID" value="TQF10349.1"/>
    <property type="molecule type" value="Genomic_DNA"/>
</dbReference>
<organism evidence="2 3">
    <name type="scientific">Myxococcus llanfairpwllgwyngyllgogerychwyrndrobwllllantysiliogogogochensis</name>
    <dbReference type="NCBI Taxonomy" id="2590453"/>
    <lineage>
        <taxon>Bacteria</taxon>
        <taxon>Pseudomonadati</taxon>
        <taxon>Myxococcota</taxon>
        <taxon>Myxococcia</taxon>
        <taxon>Myxococcales</taxon>
        <taxon>Cystobacterineae</taxon>
        <taxon>Myxococcaceae</taxon>
        <taxon>Myxococcus</taxon>
    </lineage>
</organism>
<evidence type="ECO:0008006" key="4">
    <source>
        <dbReference type="Google" id="ProtNLM"/>
    </source>
</evidence>
<comment type="caution">
    <text evidence="2">The sequence shown here is derived from an EMBL/GenBank/DDBJ whole genome shotgun (WGS) entry which is preliminary data.</text>
</comment>
<dbReference type="Proteomes" id="UP000315369">
    <property type="component" value="Unassembled WGS sequence"/>
</dbReference>
<accession>A0A540WMU3</accession>
<keyword evidence="3" id="KW-1185">Reference proteome</keyword>
<dbReference type="RefSeq" id="WP_141647857.1">
    <property type="nucleotide sequence ID" value="NZ_VIFM01000261.1"/>
</dbReference>
<evidence type="ECO:0000313" key="2">
    <source>
        <dbReference type="EMBL" id="TQF10349.1"/>
    </source>
</evidence>
<keyword evidence="1" id="KW-0732">Signal</keyword>